<reference evidence="2 3" key="1">
    <citation type="submission" date="2019-05" db="EMBL/GenBank/DDBJ databases">
        <title>Another draft genome of Portunus trituberculatus and its Hox gene families provides insights of decapod evolution.</title>
        <authorList>
            <person name="Jeong J.-H."/>
            <person name="Song I."/>
            <person name="Kim S."/>
            <person name="Choi T."/>
            <person name="Kim D."/>
            <person name="Ryu S."/>
            <person name="Kim W."/>
        </authorList>
    </citation>
    <scope>NUCLEOTIDE SEQUENCE [LARGE SCALE GENOMIC DNA]</scope>
    <source>
        <tissue evidence="2">Muscle</tissue>
    </source>
</reference>
<dbReference type="AlphaFoldDB" id="A0A5B7DK71"/>
<evidence type="ECO:0000256" key="1">
    <source>
        <dbReference type="SAM" id="MobiDB-lite"/>
    </source>
</evidence>
<organism evidence="2 3">
    <name type="scientific">Portunus trituberculatus</name>
    <name type="common">Swimming crab</name>
    <name type="synonym">Neptunus trituberculatus</name>
    <dbReference type="NCBI Taxonomy" id="210409"/>
    <lineage>
        <taxon>Eukaryota</taxon>
        <taxon>Metazoa</taxon>
        <taxon>Ecdysozoa</taxon>
        <taxon>Arthropoda</taxon>
        <taxon>Crustacea</taxon>
        <taxon>Multicrustacea</taxon>
        <taxon>Malacostraca</taxon>
        <taxon>Eumalacostraca</taxon>
        <taxon>Eucarida</taxon>
        <taxon>Decapoda</taxon>
        <taxon>Pleocyemata</taxon>
        <taxon>Brachyura</taxon>
        <taxon>Eubrachyura</taxon>
        <taxon>Portunoidea</taxon>
        <taxon>Portunidae</taxon>
        <taxon>Portuninae</taxon>
        <taxon>Portunus</taxon>
    </lineage>
</organism>
<keyword evidence="3" id="KW-1185">Reference proteome</keyword>
<gene>
    <name evidence="2" type="ORF">E2C01_014339</name>
</gene>
<evidence type="ECO:0000313" key="3">
    <source>
        <dbReference type="Proteomes" id="UP000324222"/>
    </source>
</evidence>
<feature type="compositionally biased region" description="Polar residues" evidence="1">
    <location>
        <begin position="20"/>
        <end position="35"/>
    </location>
</feature>
<accession>A0A5B7DK71</accession>
<dbReference type="EMBL" id="VSRR010000967">
    <property type="protein sequence ID" value="MPC21356.1"/>
    <property type="molecule type" value="Genomic_DNA"/>
</dbReference>
<proteinExistence type="predicted"/>
<sequence>MLLTSAPGLGSHPGRAADTRLNQLSVNPSPRQPVTNHSEIFDLTLHPLLTSKHYTDQKLLTSSVPERYTALLNMTLTENCKYIHSYLPSLLYSLCPTPLFGPISSPSRYRRGMNTSVESCTAALTTVDTFS</sequence>
<protein>
    <submittedName>
        <fullName evidence="2">Uncharacterized protein</fullName>
    </submittedName>
</protein>
<evidence type="ECO:0000313" key="2">
    <source>
        <dbReference type="EMBL" id="MPC21356.1"/>
    </source>
</evidence>
<comment type="caution">
    <text evidence="2">The sequence shown here is derived from an EMBL/GenBank/DDBJ whole genome shotgun (WGS) entry which is preliminary data.</text>
</comment>
<feature type="region of interest" description="Disordered" evidence="1">
    <location>
        <begin position="1"/>
        <end position="35"/>
    </location>
</feature>
<name>A0A5B7DK71_PORTR</name>
<dbReference type="Proteomes" id="UP000324222">
    <property type="component" value="Unassembled WGS sequence"/>
</dbReference>